<evidence type="ECO:0000313" key="5">
    <source>
        <dbReference type="EMBL" id="KAF5771219.1"/>
    </source>
</evidence>
<dbReference type="OMA" id="NGNTEHK"/>
<dbReference type="EC" id="4.2.1.96" evidence="3"/>
<dbReference type="Pfam" id="PF01329">
    <property type="entry name" value="Pterin_4a"/>
    <property type="match status" value="1"/>
</dbReference>
<dbReference type="PANTHER" id="PTHR12599:SF8">
    <property type="entry name" value="PTERIN-4-ALPHA-CARBINOLAMINE DEHYDRATASE, CHLOROPLASTIC-RELATED"/>
    <property type="match status" value="1"/>
</dbReference>
<evidence type="ECO:0000256" key="4">
    <source>
        <dbReference type="ARBA" id="ARBA00023239"/>
    </source>
</evidence>
<dbReference type="InParanoid" id="A0A251SLV5"/>
<keyword evidence="7" id="KW-1185">Reference proteome</keyword>
<dbReference type="EMBL" id="MNCJ02000329">
    <property type="protein sequence ID" value="KAF5771219.1"/>
    <property type="molecule type" value="Genomic_DNA"/>
</dbReference>
<dbReference type="InterPro" id="IPR001533">
    <property type="entry name" value="Pterin_deHydtase"/>
</dbReference>
<evidence type="ECO:0000256" key="2">
    <source>
        <dbReference type="ARBA" id="ARBA00006472"/>
    </source>
</evidence>
<reference evidence="5" key="3">
    <citation type="submission" date="2020-06" db="EMBL/GenBank/DDBJ databases">
        <title>Helianthus annuus Genome sequencing and assembly Release 2.</title>
        <authorList>
            <person name="Gouzy J."/>
            <person name="Langlade N."/>
            <person name="Munos S."/>
        </authorList>
    </citation>
    <scope>NUCLEOTIDE SEQUENCE</scope>
    <source>
        <tissue evidence="5">Leaves</tissue>
    </source>
</reference>
<dbReference type="Proteomes" id="UP000215914">
    <property type="component" value="Chromosome 14"/>
</dbReference>
<comment type="similarity">
    <text evidence="2">Belongs to the pterin-4-alpha-carbinolamine dehydratase family.</text>
</comment>
<gene>
    <name evidence="6" type="ORF">HannXRQ_Chr14g0461031</name>
    <name evidence="5" type="ORF">HanXRQr2_Chr14g0668111</name>
</gene>
<dbReference type="Gene3D" id="3.30.1360.20">
    <property type="entry name" value="Transcriptional coactivator/pterin dehydratase"/>
    <property type="match status" value="1"/>
</dbReference>
<comment type="catalytic activity">
    <reaction evidence="1">
        <text>(4aS,6R)-4a-hydroxy-L-erythro-5,6,7,8-tetrahydrobiopterin = (6R)-L-erythro-6,7-dihydrobiopterin + H2O</text>
        <dbReference type="Rhea" id="RHEA:11920"/>
        <dbReference type="ChEBI" id="CHEBI:15377"/>
        <dbReference type="ChEBI" id="CHEBI:15642"/>
        <dbReference type="ChEBI" id="CHEBI:43120"/>
        <dbReference type="EC" id="4.2.1.96"/>
    </reaction>
</comment>
<dbReference type="GO" id="GO:0009536">
    <property type="term" value="C:plastid"/>
    <property type="evidence" value="ECO:0000318"/>
    <property type="project" value="GO_Central"/>
</dbReference>
<sequence length="213" mass="23745">MAVFASLHFTPPLTFHTNQLHKSFNLNHHPLRFNLGSKTSRARILAMGPDLLGDFGARDPFPAEIESNFGDKVIGAHDTEHKILIPNIAALALSKLECTPVSDLQAPMSQDDAKTLLRKVIGWKLVNEDGILKLQCLWKLKDSECVEELINRINKAVESTGLSPNIHRIQSNQVKAELWTSSIGGLSMNDFIVASKIDEIKYTDLVPRKRAWA</sequence>
<accession>A0A251SLV5</accession>
<dbReference type="GO" id="GO:0008124">
    <property type="term" value="F:4-alpha-hydroxytetrahydrobiopterin dehydratase activity"/>
    <property type="evidence" value="ECO:0000318"/>
    <property type="project" value="GO_Central"/>
</dbReference>
<dbReference type="GO" id="GO:0006729">
    <property type="term" value="P:tetrahydrobiopterin biosynthetic process"/>
    <property type="evidence" value="ECO:0007669"/>
    <property type="project" value="InterPro"/>
</dbReference>
<dbReference type="STRING" id="4232.A0A251SLV5"/>
<proteinExistence type="inferred from homology"/>
<dbReference type="InterPro" id="IPR036428">
    <property type="entry name" value="PCD_sf"/>
</dbReference>
<reference evidence="5 7" key="1">
    <citation type="journal article" date="2017" name="Nature">
        <title>The sunflower genome provides insights into oil metabolism, flowering and Asterid evolution.</title>
        <authorList>
            <person name="Badouin H."/>
            <person name="Gouzy J."/>
            <person name="Grassa C.J."/>
            <person name="Murat F."/>
            <person name="Staton S.E."/>
            <person name="Cottret L."/>
            <person name="Lelandais-Briere C."/>
            <person name="Owens G.L."/>
            <person name="Carrere S."/>
            <person name="Mayjonade B."/>
            <person name="Legrand L."/>
            <person name="Gill N."/>
            <person name="Kane N.C."/>
            <person name="Bowers J.E."/>
            <person name="Hubner S."/>
            <person name="Bellec A."/>
            <person name="Berard A."/>
            <person name="Berges H."/>
            <person name="Blanchet N."/>
            <person name="Boniface M.C."/>
            <person name="Brunel D."/>
            <person name="Catrice O."/>
            <person name="Chaidir N."/>
            <person name="Claudel C."/>
            <person name="Donnadieu C."/>
            <person name="Faraut T."/>
            <person name="Fievet G."/>
            <person name="Helmstetter N."/>
            <person name="King M."/>
            <person name="Knapp S.J."/>
            <person name="Lai Z."/>
            <person name="Le Paslier M.C."/>
            <person name="Lippi Y."/>
            <person name="Lorenzon L."/>
            <person name="Mandel J.R."/>
            <person name="Marage G."/>
            <person name="Marchand G."/>
            <person name="Marquand E."/>
            <person name="Bret-Mestries E."/>
            <person name="Morien E."/>
            <person name="Nambeesan S."/>
            <person name="Nguyen T."/>
            <person name="Pegot-Espagnet P."/>
            <person name="Pouilly N."/>
            <person name="Raftis F."/>
            <person name="Sallet E."/>
            <person name="Schiex T."/>
            <person name="Thomas J."/>
            <person name="Vandecasteele C."/>
            <person name="Vares D."/>
            <person name="Vear F."/>
            <person name="Vautrin S."/>
            <person name="Crespi M."/>
            <person name="Mangin B."/>
            <person name="Burke J.M."/>
            <person name="Salse J."/>
            <person name="Munos S."/>
            <person name="Vincourt P."/>
            <person name="Rieseberg L.H."/>
            <person name="Langlade N.B."/>
        </authorList>
    </citation>
    <scope>NUCLEOTIDE SEQUENCE [LARGE SCALE GENOMIC DNA]</scope>
    <source>
        <strain evidence="7">cv. SF193</strain>
        <tissue evidence="5">Leaves</tissue>
    </source>
</reference>
<dbReference type="AlphaFoldDB" id="A0A251SLV5"/>
<organism evidence="6 7">
    <name type="scientific">Helianthus annuus</name>
    <name type="common">Common sunflower</name>
    <dbReference type="NCBI Taxonomy" id="4232"/>
    <lineage>
        <taxon>Eukaryota</taxon>
        <taxon>Viridiplantae</taxon>
        <taxon>Streptophyta</taxon>
        <taxon>Embryophyta</taxon>
        <taxon>Tracheophyta</taxon>
        <taxon>Spermatophyta</taxon>
        <taxon>Magnoliopsida</taxon>
        <taxon>eudicotyledons</taxon>
        <taxon>Gunneridae</taxon>
        <taxon>Pentapetalae</taxon>
        <taxon>asterids</taxon>
        <taxon>campanulids</taxon>
        <taxon>Asterales</taxon>
        <taxon>Asteraceae</taxon>
        <taxon>Asteroideae</taxon>
        <taxon>Heliantheae alliance</taxon>
        <taxon>Heliantheae</taxon>
        <taxon>Helianthus</taxon>
    </lineage>
</organism>
<dbReference type="Gramene" id="mRNA:HanXRQr2_Chr14g0668111">
    <property type="protein sequence ID" value="mRNA:HanXRQr2_Chr14g0668111"/>
    <property type="gene ID" value="HanXRQr2_Chr14g0668111"/>
</dbReference>
<protein>
    <recommendedName>
        <fullName evidence="3">4a-hydroxytetrahydrobiopterin dehydratase</fullName>
        <ecNumber evidence="3">4.2.1.96</ecNumber>
    </recommendedName>
</protein>
<evidence type="ECO:0000256" key="3">
    <source>
        <dbReference type="ARBA" id="ARBA00013252"/>
    </source>
</evidence>
<evidence type="ECO:0000313" key="7">
    <source>
        <dbReference type="Proteomes" id="UP000215914"/>
    </source>
</evidence>
<name>A0A251SLV5_HELAN</name>
<evidence type="ECO:0000313" key="6">
    <source>
        <dbReference type="EMBL" id="OTF99846.1"/>
    </source>
</evidence>
<dbReference type="SUPFAM" id="SSF55248">
    <property type="entry name" value="PCD-like"/>
    <property type="match status" value="1"/>
</dbReference>
<dbReference type="OrthoDB" id="277398at2759"/>
<dbReference type="PANTHER" id="PTHR12599">
    <property type="entry name" value="PTERIN-4-ALPHA-CARBINOLAMINE DEHYDRATASE"/>
    <property type="match status" value="1"/>
</dbReference>
<reference evidence="6" key="2">
    <citation type="submission" date="2017-02" db="EMBL/GenBank/DDBJ databases">
        <title>Sunflower complete genome.</title>
        <authorList>
            <person name="Langlade N."/>
            <person name="Munos S."/>
        </authorList>
    </citation>
    <scope>NUCLEOTIDE SEQUENCE [LARGE SCALE GENOMIC DNA]</scope>
    <source>
        <tissue evidence="6">Leaves</tissue>
    </source>
</reference>
<dbReference type="FunCoup" id="A0A251SLV5">
    <property type="interactions" value="1161"/>
</dbReference>
<keyword evidence="4" id="KW-0456">Lyase</keyword>
<evidence type="ECO:0000256" key="1">
    <source>
        <dbReference type="ARBA" id="ARBA00001554"/>
    </source>
</evidence>
<dbReference type="EMBL" id="CM007903">
    <property type="protein sequence ID" value="OTF99846.1"/>
    <property type="molecule type" value="Genomic_DNA"/>
</dbReference>